<feature type="transmembrane region" description="Helical" evidence="1">
    <location>
        <begin position="64"/>
        <end position="85"/>
    </location>
</feature>
<gene>
    <name evidence="2" type="ORF">ABH943_000962</name>
</gene>
<evidence type="ECO:0000313" key="3">
    <source>
        <dbReference type="Proteomes" id="UP001620514"/>
    </source>
</evidence>
<keyword evidence="1" id="KW-0812">Transmembrane</keyword>
<evidence type="ECO:0000256" key="1">
    <source>
        <dbReference type="SAM" id="Phobius"/>
    </source>
</evidence>
<feature type="transmembrane region" description="Helical" evidence="1">
    <location>
        <begin position="6"/>
        <end position="26"/>
    </location>
</feature>
<dbReference type="Proteomes" id="UP001620514">
    <property type="component" value="Unassembled WGS sequence"/>
</dbReference>
<protein>
    <submittedName>
        <fullName evidence="2">Uncharacterized protein</fullName>
    </submittedName>
</protein>
<proteinExistence type="predicted"/>
<organism evidence="2 3">
    <name type="scientific">Caballeronia udeis</name>
    <dbReference type="NCBI Taxonomy" id="1232866"/>
    <lineage>
        <taxon>Bacteria</taxon>
        <taxon>Pseudomonadati</taxon>
        <taxon>Pseudomonadota</taxon>
        <taxon>Betaproteobacteria</taxon>
        <taxon>Burkholderiales</taxon>
        <taxon>Burkholderiaceae</taxon>
        <taxon>Caballeronia</taxon>
    </lineage>
</organism>
<sequence length="98" mass="10281">MQDFFMPASVLFAIAGALAFYLAAPGQRWLRAPLPSRLFRTLAAISSLAAFVIGASGLHPATSLAIVFTAAMACLTACPFIGVMVDRVRVGGAPRVTR</sequence>
<dbReference type="EMBL" id="JBIYDN010000002">
    <property type="protein sequence ID" value="MFK4440956.1"/>
    <property type="molecule type" value="Genomic_DNA"/>
</dbReference>
<evidence type="ECO:0000313" key="2">
    <source>
        <dbReference type="EMBL" id="MFK4440956.1"/>
    </source>
</evidence>
<name>A0ABW8MDY5_9BURK</name>
<accession>A0ABW8MDY5</accession>
<feature type="transmembrane region" description="Helical" evidence="1">
    <location>
        <begin position="38"/>
        <end position="58"/>
    </location>
</feature>
<keyword evidence="3" id="KW-1185">Reference proteome</keyword>
<keyword evidence="1" id="KW-1133">Transmembrane helix</keyword>
<reference evidence="2 3" key="2">
    <citation type="submission" date="2024-11" db="EMBL/GenBank/DDBJ databases">
        <title>Using genomics to understand microbial adaptation to soil warming.</title>
        <authorList>
            <person name="Deangelis K.M. PhD."/>
        </authorList>
    </citation>
    <scope>NUCLEOTIDE SEQUENCE [LARGE SCALE GENOMIC DNA]</scope>
    <source>
        <strain evidence="2 3">GAS97</strain>
    </source>
</reference>
<keyword evidence="1" id="KW-0472">Membrane</keyword>
<dbReference type="RefSeq" id="WP_404659288.1">
    <property type="nucleotide sequence ID" value="NZ_JBIYEB010000002.1"/>
</dbReference>
<reference evidence="2 3" key="1">
    <citation type="submission" date="2024-10" db="EMBL/GenBank/DDBJ databases">
        <authorList>
            <person name="Deangelis K."/>
            <person name="Huntemann M."/>
            <person name="Clum A."/>
            <person name="Wang J."/>
            <person name="Palaniappan K."/>
            <person name="Ritter S."/>
            <person name="Chen I.-M."/>
            <person name="Stamatis D."/>
            <person name="Reddy T."/>
            <person name="O'Malley R."/>
            <person name="Daum C."/>
            <person name="Ng V."/>
            <person name="Ivanova N."/>
            <person name="Kyrpides N."/>
            <person name="Woyke T."/>
        </authorList>
    </citation>
    <scope>NUCLEOTIDE SEQUENCE [LARGE SCALE GENOMIC DNA]</scope>
    <source>
        <strain evidence="2 3">GAS97</strain>
    </source>
</reference>
<comment type="caution">
    <text evidence="2">The sequence shown here is derived from an EMBL/GenBank/DDBJ whole genome shotgun (WGS) entry which is preliminary data.</text>
</comment>